<keyword evidence="2" id="KW-1185">Reference proteome</keyword>
<keyword evidence="1" id="KW-0032">Aminotransferase</keyword>
<dbReference type="Proteomes" id="UP000250235">
    <property type="component" value="Unassembled WGS sequence"/>
</dbReference>
<evidence type="ECO:0000313" key="2">
    <source>
        <dbReference type="Proteomes" id="UP000250235"/>
    </source>
</evidence>
<accession>A0A2Z7DDU7</accession>
<evidence type="ECO:0000313" key="1">
    <source>
        <dbReference type="EMBL" id="KZV57006.1"/>
    </source>
</evidence>
<keyword evidence="1" id="KW-0808">Transferase</keyword>
<reference evidence="1 2" key="1">
    <citation type="journal article" date="2015" name="Proc. Natl. Acad. Sci. U.S.A.">
        <title>The resurrection genome of Boea hygrometrica: A blueprint for survival of dehydration.</title>
        <authorList>
            <person name="Xiao L."/>
            <person name="Yang G."/>
            <person name="Zhang L."/>
            <person name="Yang X."/>
            <person name="Zhao S."/>
            <person name="Ji Z."/>
            <person name="Zhou Q."/>
            <person name="Hu M."/>
            <person name="Wang Y."/>
            <person name="Chen M."/>
            <person name="Xu Y."/>
            <person name="Jin H."/>
            <person name="Xiao X."/>
            <person name="Hu G."/>
            <person name="Bao F."/>
            <person name="Hu Y."/>
            <person name="Wan P."/>
            <person name="Li L."/>
            <person name="Deng X."/>
            <person name="Kuang T."/>
            <person name="Xiang C."/>
            <person name="Zhu J.K."/>
            <person name="Oliver M.J."/>
            <person name="He Y."/>
        </authorList>
    </citation>
    <scope>NUCLEOTIDE SEQUENCE [LARGE SCALE GENOMIC DNA]</scope>
    <source>
        <strain evidence="2">cv. XS01</strain>
    </source>
</reference>
<proteinExistence type="predicted"/>
<gene>
    <name evidence="1" type="ORF">F511_08164</name>
</gene>
<dbReference type="EMBL" id="KQ987736">
    <property type="protein sequence ID" value="KZV57006.1"/>
    <property type="molecule type" value="Genomic_DNA"/>
</dbReference>
<organism evidence="1 2">
    <name type="scientific">Dorcoceras hygrometricum</name>
    <dbReference type="NCBI Taxonomy" id="472368"/>
    <lineage>
        <taxon>Eukaryota</taxon>
        <taxon>Viridiplantae</taxon>
        <taxon>Streptophyta</taxon>
        <taxon>Embryophyta</taxon>
        <taxon>Tracheophyta</taxon>
        <taxon>Spermatophyta</taxon>
        <taxon>Magnoliopsida</taxon>
        <taxon>eudicotyledons</taxon>
        <taxon>Gunneridae</taxon>
        <taxon>Pentapetalae</taxon>
        <taxon>asterids</taxon>
        <taxon>lamiids</taxon>
        <taxon>Lamiales</taxon>
        <taxon>Gesneriaceae</taxon>
        <taxon>Didymocarpoideae</taxon>
        <taxon>Trichosporeae</taxon>
        <taxon>Loxocarpinae</taxon>
        <taxon>Dorcoceras</taxon>
    </lineage>
</organism>
<protein>
    <submittedName>
        <fullName evidence="1">Branched-chain-amino-acid aminotransferase 3, chloroplastic-like</fullName>
    </submittedName>
</protein>
<dbReference type="AlphaFoldDB" id="A0A2Z7DDU7"/>
<name>A0A2Z7DDU7_9LAMI</name>
<dbReference type="GO" id="GO:0008483">
    <property type="term" value="F:transaminase activity"/>
    <property type="evidence" value="ECO:0007669"/>
    <property type="project" value="UniProtKB-KW"/>
</dbReference>
<sequence>MNLNENIGVDVWPKSRWPNPFCASKPKPRFSFLSNRTISDVDLSRPLPYSYDRVRSVGDAQPILSSH</sequence>